<evidence type="ECO:0000256" key="14">
    <source>
        <dbReference type="ARBA" id="ARBA00023170"/>
    </source>
</evidence>
<dbReference type="InterPro" id="IPR050713">
    <property type="entry name" value="RTP_Phos/Ushers"/>
</dbReference>
<feature type="domain" description="Tyrosine-protein phosphatase" evidence="22">
    <location>
        <begin position="1453"/>
        <end position="1712"/>
    </location>
</feature>
<dbReference type="Proteomes" id="UP000694915">
    <property type="component" value="Unplaced"/>
</dbReference>
<dbReference type="CDD" id="cd05738">
    <property type="entry name" value="IgI_2_RPTP_IIa_LAR_like"/>
    <property type="match status" value="1"/>
</dbReference>
<dbReference type="InterPro" id="IPR013783">
    <property type="entry name" value="Ig-like_fold"/>
</dbReference>
<feature type="domain" description="Ig-like" evidence="24">
    <location>
        <begin position="126"/>
        <end position="221"/>
    </location>
</feature>
<dbReference type="InterPro" id="IPR000387">
    <property type="entry name" value="Tyr_Pase_dom"/>
</dbReference>
<dbReference type="PROSITE" id="PS50056">
    <property type="entry name" value="TYR_PHOSPHATASE_2"/>
    <property type="match status" value="2"/>
</dbReference>
<evidence type="ECO:0000256" key="19">
    <source>
        <dbReference type="SAM" id="MobiDB-lite"/>
    </source>
</evidence>
<evidence type="ECO:0000256" key="16">
    <source>
        <dbReference type="ARBA" id="ARBA00023319"/>
    </source>
</evidence>
<dbReference type="SMART" id="SM00060">
    <property type="entry name" value="FN3"/>
    <property type="match status" value="6"/>
</dbReference>
<comment type="catalytic activity">
    <reaction evidence="18">
        <text>O-phospho-L-tyrosyl-[protein] + H2O = L-tyrosyl-[protein] + phosphate</text>
        <dbReference type="Rhea" id="RHEA:10684"/>
        <dbReference type="Rhea" id="RHEA-COMP:10136"/>
        <dbReference type="Rhea" id="RHEA-COMP:20101"/>
        <dbReference type="ChEBI" id="CHEBI:15377"/>
        <dbReference type="ChEBI" id="CHEBI:43474"/>
        <dbReference type="ChEBI" id="CHEBI:46858"/>
        <dbReference type="ChEBI" id="CHEBI:61978"/>
        <dbReference type="EC" id="3.1.3.48"/>
    </reaction>
</comment>
<dbReference type="PROSITE" id="PS50853">
    <property type="entry name" value="FN3"/>
    <property type="match status" value="5"/>
</dbReference>
<evidence type="ECO:0000256" key="18">
    <source>
        <dbReference type="ARBA" id="ARBA00051722"/>
    </source>
</evidence>
<dbReference type="Pfam" id="PF07679">
    <property type="entry name" value="I-set"/>
    <property type="match status" value="3"/>
</dbReference>
<evidence type="ECO:0000256" key="4">
    <source>
        <dbReference type="ARBA" id="ARBA00022674"/>
    </source>
</evidence>
<evidence type="ECO:0000256" key="17">
    <source>
        <dbReference type="ARBA" id="ARBA00044158"/>
    </source>
</evidence>
<dbReference type="SMART" id="SM00409">
    <property type="entry name" value="IG"/>
    <property type="match status" value="3"/>
</dbReference>
<evidence type="ECO:0000256" key="5">
    <source>
        <dbReference type="ARBA" id="ARBA00022692"/>
    </source>
</evidence>
<evidence type="ECO:0000256" key="13">
    <source>
        <dbReference type="ARBA" id="ARBA00023157"/>
    </source>
</evidence>
<keyword evidence="6 21" id="KW-0732">Signal</keyword>
<feature type="domain" description="Fibronectin type-III" evidence="25">
    <location>
        <begin position="417"/>
        <end position="511"/>
    </location>
</feature>
<feature type="domain" description="Fibronectin type-III" evidence="25">
    <location>
        <begin position="515"/>
        <end position="605"/>
    </location>
</feature>
<organism evidence="26 27">
    <name type="scientific">Microtus ochrogaster</name>
    <name type="common">Prairie vole</name>
    <dbReference type="NCBI Taxonomy" id="79684"/>
    <lineage>
        <taxon>Eukaryota</taxon>
        <taxon>Metazoa</taxon>
        <taxon>Chordata</taxon>
        <taxon>Craniata</taxon>
        <taxon>Vertebrata</taxon>
        <taxon>Euteleostomi</taxon>
        <taxon>Mammalia</taxon>
        <taxon>Eutheria</taxon>
        <taxon>Euarchontoglires</taxon>
        <taxon>Glires</taxon>
        <taxon>Rodentia</taxon>
        <taxon>Myomorpha</taxon>
        <taxon>Muroidea</taxon>
        <taxon>Cricetidae</taxon>
        <taxon>Arvicolinae</taxon>
        <taxon>Microtus</taxon>
    </lineage>
</organism>
<dbReference type="SUPFAM" id="SSF49265">
    <property type="entry name" value="Fibronectin type III"/>
    <property type="match status" value="4"/>
</dbReference>
<feature type="domain" description="Tyrosine-protein phosphatase" evidence="22">
    <location>
        <begin position="1166"/>
        <end position="1421"/>
    </location>
</feature>
<dbReference type="CDD" id="cd05739">
    <property type="entry name" value="IgI_3_RPTP_IIa_LAR_like"/>
    <property type="match status" value="1"/>
</dbReference>
<dbReference type="GeneID" id="101993980"/>
<evidence type="ECO:0000259" key="22">
    <source>
        <dbReference type="PROSITE" id="PS50055"/>
    </source>
</evidence>
<feature type="domain" description="Fibronectin type-III" evidence="25">
    <location>
        <begin position="712"/>
        <end position="811"/>
    </location>
</feature>
<keyword evidence="26" id="KW-1185">Reference proteome</keyword>
<dbReference type="CDD" id="cd00063">
    <property type="entry name" value="FN3"/>
    <property type="match status" value="6"/>
</dbReference>
<dbReference type="InterPro" id="IPR003599">
    <property type="entry name" value="Ig_sub"/>
</dbReference>
<reference evidence="27" key="1">
    <citation type="submission" date="2025-08" db="UniProtKB">
        <authorList>
            <consortium name="RefSeq"/>
        </authorList>
    </citation>
    <scope>IDENTIFICATION</scope>
</reference>
<evidence type="ECO:0000256" key="11">
    <source>
        <dbReference type="ARBA" id="ARBA00022989"/>
    </source>
</evidence>
<keyword evidence="7" id="KW-0677">Repeat</keyword>
<dbReference type="InterPro" id="IPR003595">
    <property type="entry name" value="Tyr_Pase_cat"/>
</dbReference>
<dbReference type="Gene3D" id="2.60.40.10">
    <property type="entry name" value="Immunoglobulins"/>
    <property type="match status" value="9"/>
</dbReference>
<evidence type="ECO:0000313" key="27">
    <source>
        <dbReference type="RefSeq" id="XP_026633302.1"/>
    </source>
</evidence>
<dbReference type="PROSITE" id="PS50835">
    <property type="entry name" value="IG_LIKE"/>
    <property type="match status" value="3"/>
</dbReference>
<evidence type="ECO:0000313" key="26">
    <source>
        <dbReference type="Proteomes" id="UP000694915"/>
    </source>
</evidence>
<feature type="domain" description="Tyrosine specific protein phosphatases" evidence="23">
    <location>
        <begin position="1630"/>
        <end position="1703"/>
    </location>
</feature>
<evidence type="ECO:0000256" key="12">
    <source>
        <dbReference type="ARBA" id="ARBA00023136"/>
    </source>
</evidence>
<evidence type="ECO:0000256" key="21">
    <source>
        <dbReference type="SAM" id="SignalP"/>
    </source>
</evidence>
<evidence type="ECO:0000256" key="10">
    <source>
        <dbReference type="ARBA" id="ARBA00022912"/>
    </source>
</evidence>
<dbReference type="SMART" id="SM00194">
    <property type="entry name" value="PTPc"/>
    <property type="match status" value="2"/>
</dbReference>
<comment type="similarity">
    <text evidence="2">Belongs to the protein-tyrosine phosphatase family. Receptor class 2A subfamily.</text>
</comment>
<evidence type="ECO:0000256" key="20">
    <source>
        <dbReference type="SAM" id="Phobius"/>
    </source>
</evidence>
<name>A0ABM1TU90_MICOH</name>
<dbReference type="SMART" id="SM00404">
    <property type="entry name" value="PTPc_motif"/>
    <property type="match status" value="2"/>
</dbReference>
<evidence type="ECO:0000259" key="24">
    <source>
        <dbReference type="PROSITE" id="PS50835"/>
    </source>
</evidence>
<feature type="transmembrane region" description="Helical" evidence="20">
    <location>
        <begin position="1060"/>
        <end position="1083"/>
    </location>
</feature>
<dbReference type="CDD" id="cd14629">
    <property type="entry name" value="R-PTP-F-2"/>
    <property type="match status" value="1"/>
</dbReference>
<dbReference type="Gene3D" id="3.90.190.10">
    <property type="entry name" value="Protein tyrosine phosphatase superfamily"/>
    <property type="match status" value="2"/>
</dbReference>
<dbReference type="RefSeq" id="XP_026633302.1">
    <property type="nucleotide sequence ID" value="XM_026777501.1"/>
</dbReference>
<feature type="domain" description="Ig-like" evidence="24">
    <location>
        <begin position="24"/>
        <end position="114"/>
    </location>
</feature>
<feature type="chain" id="PRO_5045548450" description="Receptor-type tyrosine-protein phosphatase F" evidence="21">
    <location>
        <begin position="21"/>
        <end position="1721"/>
    </location>
</feature>
<dbReference type="InterPro" id="IPR003961">
    <property type="entry name" value="FN3_dom"/>
</dbReference>
<feature type="signal peptide" evidence="21">
    <location>
        <begin position="1"/>
        <end position="20"/>
    </location>
</feature>
<feature type="domain" description="Ig-like" evidence="24">
    <location>
        <begin position="233"/>
        <end position="315"/>
    </location>
</feature>
<evidence type="ECO:0000259" key="25">
    <source>
        <dbReference type="PROSITE" id="PS50853"/>
    </source>
</evidence>
<evidence type="ECO:0000256" key="9">
    <source>
        <dbReference type="ARBA" id="ARBA00022889"/>
    </source>
</evidence>
<dbReference type="InterPro" id="IPR007110">
    <property type="entry name" value="Ig-like_dom"/>
</dbReference>
<accession>A0ABM1TU90</accession>
<dbReference type="PANTHER" id="PTHR46957">
    <property type="entry name" value="CYTOKINE RECEPTOR"/>
    <property type="match status" value="1"/>
</dbReference>
<feature type="domain" description="Tyrosine specific protein phosphatases" evidence="23">
    <location>
        <begin position="1341"/>
        <end position="1412"/>
    </location>
</feature>
<keyword evidence="8" id="KW-0378">Hydrolase</keyword>
<dbReference type="SUPFAM" id="SSF48726">
    <property type="entry name" value="Immunoglobulin"/>
    <property type="match status" value="3"/>
</dbReference>
<keyword evidence="4" id="KW-0358">Heparin-binding</keyword>
<dbReference type="Pfam" id="PF00041">
    <property type="entry name" value="fn3"/>
    <property type="match status" value="5"/>
</dbReference>
<feature type="domain" description="Fibronectin type-III" evidence="25">
    <location>
        <begin position="610"/>
        <end position="707"/>
    </location>
</feature>
<dbReference type="InterPro" id="IPR036116">
    <property type="entry name" value="FN3_sf"/>
</dbReference>
<evidence type="ECO:0000256" key="2">
    <source>
        <dbReference type="ARBA" id="ARBA00010504"/>
    </source>
</evidence>
<evidence type="ECO:0000256" key="7">
    <source>
        <dbReference type="ARBA" id="ARBA00022737"/>
    </source>
</evidence>
<evidence type="ECO:0000256" key="8">
    <source>
        <dbReference type="ARBA" id="ARBA00022801"/>
    </source>
</evidence>
<dbReference type="PROSITE" id="PS00383">
    <property type="entry name" value="TYR_PHOSPHATASE_1"/>
    <property type="match status" value="2"/>
</dbReference>
<keyword evidence="14 27" id="KW-0675">Receptor</keyword>
<dbReference type="PRINTS" id="PR00700">
    <property type="entry name" value="PRTYPHPHTASE"/>
</dbReference>
<dbReference type="SUPFAM" id="SSF52799">
    <property type="entry name" value="(Phosphotyrosine protein) phosphatases II"/>
    <property type="match status" value="2"/>
</dbReference>
<dbReference type="InterPro" id="IPR013098">
    <property type="entry name" value="Ig_I-set"/>
</dbReference>
<evidence type="ECO:0000256" key="6">
    <source>
        <dbReference type="ARBA" id="ARBA00022729"/>
    </source>
</evidence>
<dbReference type="InterPro" id="IPR003598">
    <property type="entry name" value="Ig_sub2"/>
</dbReference>
<dbReference type="PANTHER" id="PTHR46957:SF9">
    <property type="entry name" value="PROTEIN-TYROSINE-PHOSPHATASE"/>
    <property type="match status" value="1"/>
</dbReference>
<evidence type="ECO:0000256" key="15">
    <source>
        <dbReference type="ARBA" id="ARBA00023180"/>
    </source>
</evidence>
<dbReference type="InterPro" id="IPR016130">
    <property type="entry name" value="Tyr_Pase_AS"/>
</dbReference>
<dbReference type="EC" id="3.1.3.48" evidence="3"/>
<comment type="subcellular location">
    <subcellularLocation>
        <location evidence="1">Membrane</location>
        <topology evidence="1">Single-pass membrane protein</topology>
    </subcellularLocation>
</comment>
<keyword evidence="5 20" id="KW-0812">Transmembrane</keyword>
<dbReference type="Pfam" id="PF00102">
    <property type="entry name" value="Y_phosphatase"/>
    <property type="match status" value="2"/>
</dbReference>
<dbReference type="InterPro" id="IPR036179">
    <property type="entry name" value="Ig-like_dom_sf"/>
</dbReference>
<keyword evidence="12 20" id="KW-0472">Membrane</keyword>
<proteinExistence type="inferred from homology"/>
<keyword evidence="15" id="KW-0325">Glycoprotein</keyword>
<evidence type="ECO:0000256" key="1">
    <source>
        <dbReference type="ARBA" id="ARBA00004167"/>
    </source>
</evidence>
<sequence>MMVPLVPALVMLGLMAGAHGDSKPVFVKVPEDQIGLSGGVASFVCQATGEPKPRITWMKKGKKVSSQRFEVIEFDDGAGSVLRIQPLRVQRDEAIYECTATNSLGEINTSAKLSVLEEDQLPAGFPTIDMGPQLKVVEKARTATMLCAAGGNPDPEISWFKDFLPVDPTLSNGRIKQLRSGGSPIRGALQIESSEESDQGKYECVATNAAGTRYSAPANLYVRDQREVRRVAPRFSIPPSSQEVMPGGNVNLTCVAVGAPMPYVKWMMGAEELTKEDEMPVGRNVLELSNVMRSANYTCVAISSLGMIEATAQVTVKALPKPPIDLVVTETTATSVTLTWDSGNAEPVSYYGIQYRAAGTEGPFQEVDGVATTRYSIGGLSPFSEYAFRVLAVNSIGRGPPSEAVRARTGEQAPSSPPRRVQARMLSASTMLVQWEPPEEPNGLVRGYRVYYTPDSRRPLSAWHKHNTDAGLLTTVGSLLPGITYSLRVLAFTAVGDGPPSPAIQVKTQQGVPAQPADFQAEAESDTRIQLSWLLPPQERITKYELVYWAAEDEGQQHKVTFDPTSSYTLEDLKPDTLYHFQLAARSDLGVGVFTPTIEARTAQSTPSAPPQKVTCVSTGSTTVRVSWVPPPADSRNGIITQYSVAYEAVDGEDRKRHVVDGISREHSSWDLLGLEKWTEYRVWVRAHTDVGPGPESSPVLVRTDEDVPSGPPRKVEVEPLNSTAVHVSWKLPVPNKQHGQIRGYQVTYVRLENGEPRGQPIIQDVMLAEAQETTISGLTPETTYSITVAAYTTKGDGARSKPKVVTTAGAVFAKNFRVAAAMKTSVLLSWEVPDSYKSAVPFKILYNGQSVEVDGHSMRKLIADLQPNTEYSFVLMNRGSSAGGLQHLVSIRTAPDLLPHKPLPASAFIEDGRFSLSMPQVQDPSLVRWFYIVVVPIDRVGGNLLAPRWNTPEELELDELLEAIEQGGEEQRRRRRQAERLKPYVAAQVDELPDTFTLGDKKSYRGFYNRPLSPDLSYQCFVLASLKEPMDQKRYASSPYSDEIVVQVTPAQQQEEPEMLWVTGPVLAVILIILIVIAILLFKSKQERKRTHSPSSKDEQSIGLKDSLLAHSSDPVEMRRLNYQTPGSSAPSCPNISSMRDHPPIPITDLADNIERLKANDGLKFSQEYESIDPGQQFTWENSNSEVNKPKNRYANVIAYDHSRVLLTSIDGVPGSDYINANYIDGYRKQNAYIATQGPLPETMGDFWRMVWEQRTATVVMMTRLEEKSRVKCDQYWPARGTETYGLIQVTLVDTVELATYTMRTFALHKSGSSEKRELRQFQFMAWPDHGVPEYPTPILAFLRRVKACNPLDAGPMVVHCSAGVGRTGCFIVIDAMLERMKHEKTVDIYGHVTCMRSQRNYMVQTEDQYVFIHEALLEAAMCGHTEVPARNLYAHIQKLGQVPPGESVTAMELEFKLLANSKAHTSRFISANLPCNKFKNRLVNIMPYELTRVCLQPIRGVEGSDYINASFLDGYRQQKAYIATQGPLAESTEDFWRMLWEHNSTIIVMLTKLREMGREKCHQYWPAERSARYQYFVVDPMAEYNMPQYILREFKVTDARDGQSRTIRQFQFTDWPEQGVPKTGEGFIDFIGQVHKTKEQFGQDGPITVHCSAGVGRTGVFITLSIALERMRYEGVVDMFQTVKTLRTQRPAMVQTEDQYQLCYRAALEYLGSFDHYAT</sequence>
<feature type="region of interest" description="Disordered" evidence="19">
    <location>
        <begin position="694"/>
        <end position="714"/>
    </location>
</feature>
<dbReference type="InterPro" id="IPR000242">
    <property type="entry name" value="PTP_cat"/>
</dbReference>
<dbReference type="PROSITE" id="PS50055">
    <property type="entry name" value="TYR_PHOSPHATASE_PTP"/>
    <property type="match status" value="2"/>
</dbReference>
<feature type="domain" description="Fibronectin type-III" evidence="25">
    <location>
        <begin position="322"/>
        <end position="412"/>
    </location>
</feature>
<gene>
    <name evidence="27" type="primary">Ptprf</name>
</gene>
<evidence type="ECO:0000259" key="23">
    <source>
        <dbReference type="PROSITE" id="PS50056"/>
    </source>
</evidence>
<evidence type="ECO:0000256" key="3">
    <source>
        <dbReference type="ARBA" id="ARBA00013064"/>
    </source>
</evidence>
<dbReference type="SMART" id="SM00408">
    <property type="entry name" value="IGc2"/>
    <property type="match status" value="3"/>
</dbReference>
<dbReference type="InterPro" id="IPR029021">
    <property type="entry name" value="Prot-tyrosine_phosphatase-like"/>
</dbReference>
<keyword evidence="13" id="KW-1015">Disulfide bond</keyword>
<keyword evidence="10" id="KW-0904">Protein phosphatase</keyword>
<keyword evidence="16" id="KW-0393">Immunoglobulin domain</keyword>
<keyword evidence="9" id="KW-0130">Cell adhesion</keyword>
<protein>
    <recommendedName>
        <fullName evidence="17">Receptor-type tyrosine-protein phosphatase F</fullName>
        <ecNumber evidence="3">3.1.3.48</ecNumber>
    </recommendedName>
</protein>
<keyword evidence="11 20" id="KW-1133">Transmembrane helix</keyword>